<dbReference type="Proteomes" id="UP000011991">
    <property type="component" value="Unassembled WGS sequence"/>
</dbReference>
<organism evidence="1 2">
    <name type="scientific">Rhodopirellula maiorica SM1</name>
    <dbReference type="NCBI Taxonomy" id="1265738"/>
    <lineage>
        <taxon>Bacteria</taxon>
        <taxon>Pseudomonadati</taxon>
        <taxon>Planctomycetota</taxon>
        <taxon>Planctomycetia</taxon>
        <taxon>Pirellulales</taxon>
        <taxon>Pirellulaceae</taxon>
        <taxon>Novipirellula</taxon>
    </lineage>
</organism>
<evidence type="ECO:0000313" key="1">
    <source>
        <dbReference type="EMBL" id="EMI18174.1"/>
    </source>
</evidence>
<dbReference type="PATRIC" id="fig|1265738.3.peg.4917"/>
<comment type="caution">
    <text evidence="1">The sequence shown here is derived from an EMBL/GenBank/DDBJ whole genome shotgun (WGS) entry which is preliminary data.</text>
</comment>
<gene>
    <name evidence="1" type="ORF">RMSM_04896</name>
</gene>
<keyword evidence="2" id="KW-1185">Reference proteome</keyword>
<evidence type="ECO:0000313" key="2">
    <source>
        <dbReference type="Proteomes" id="UP000011991"/>
    </source>
</evidence>
<dbReference type="AlphaFoldDB" id="M5RW44"/>
<sequence length="59" mass="6313">MSFSFGRQKSPSVQVKVARVQTNAKEAKSLPTKTAGSLEFCAAIVGTCGSEESKRMTFV</sequence>
<name>M5RW44_9BACT</name>
<reference evidence="1 2" key="1">
    <citation type="journal article" date="2013" name="Mar. Genomics">
        <title>Expression of sulfatases in Rhodopirellula baltica and the diversity of sulfatases in the genus Rhodopirellula.</title>
        <authorList>
            <person name="Wegner C.E."/>
            <person name="Richter-Heitmann T."/>
            <person name="Klindworth A."/>
            <person name="Klockow C."/>
            <person name="Richter M."/>
            <person name="Achstetter T."/>
            <person name="Glockner F.O."/>
            <person name="Harder J."/>
        </authorList>
    </citation>
    <scope>NUCLEOTIDE SEQUENCE [LARGE SCALE GENOMIC DNA]</scope>
    <source>
        <strain evidence="1 2">SM1</strain>
    </source>
</reference>
<dbReference type="EMBL" id="ANOG01000698">
    <property type="protein sequence ID" value="EMI18174.1"/>
    <property type="molecule type" value="Genomic_DNA"/>
</dbReference>
<protein>
    <submittedName>
        <fullName evidence="1">Uncharacterized protein</fullName>
    </submittedName>
</protein>
<proteinExistence type="predicted"/>
<accession>M5RW44</accession>